<proteinExistence type="predicted"/>
<evidence type="ECO:0000256" key="3">
    <source>
        <dbReference type="ARBA" id="ARBA00022692"/>
    </source>
</evidence>
<dbReference type="InterPro" id="IPR014314">
    <property type="entry name" value="Succ_DH_cytb556"/>
</dbReference>
<dbReference type="PROSITE" id="PS01001">
    <property type="entry name" value="SDH_CYT_2"/>
    <property type="match status" value="1"/>
</dbReference>
<dbReference type="CDD" id="cd03499">
    <property type="entry name" value="SQR_TypeC_SdhC"/>
    <property type="match status" value="1"/>
</dbReference>
<evidence type="ECO:0000256" key="2">
    <source>
        <dbReference type="ARBA" id="ARBA00022617"/>
    </source>
</evidence>
<dbReference type="GO" id="GO:0006099">
    <property type="term" value="P:tricarboxylic acid cycle"/>
    <property type="evidence" value="ECO:0007669"/>
    <property type="project" value="InterPro"/>
</dbReference>
<dbReference type="PROSITE" id="PS01000">
    <property type="entry name" value="SDH_CYT_1"/>
    <property type="match status" value="1"/>
</dbReference>
<feature type="transmembrane region" description="Helical" evidence="8">
    <location>
        <begin position="129"/>
        <end position="151"/>
    </location>
</feature>
<dbReference type="GO" id="GO:0006121">
    <property type="term" value="P:mitochondrial electron transport, succinate to ubiquinone"/>
    <property type="evidence" value="ECO:0007669"/>
    <property type="project" value="TreeGrafter"/>
</dbReference>
<dbReference type="FunCoup" id="A0A448YT26">
    <property type="interactions" value="398"/>
</dbReference>
<dbReference type="Pfam" id="PF01127">
    <property type="entry name" value="Sdh_cyt"/>
    <property type="match status" value="1"/>
</dbReference>
<dbReference type="AlphaFoldDB" id="A0A448YT26"/>
<keyword evidence="7 8" id="KW-0472">Membrane</keyword>
<evidence type="ECO:0000256" key="7">
    <source>
        <dbReference type="ARBA" id="ARBA00023136"/>
    </source>
</evidence>
<sequence>MFVLPTARNYIRLAATTACRRASLLRPVVVPANAVFAKRHITTVKSSDSQEQSILVAQRINRPLSPHLAIYQKQLTAVLSGLHRITGVALAGGFYAITVAFAAGSILGHPIDPATLVDLASGLPAFVDYSLKAIVAFPFVFHSVNGIRHLIWDAGSQLTIKDVYTTGYVALALTAVLGVWLIVY</sequence>
<dbReference type="GO" id="GO:0009055">
    <property type="term" value="F:electron transfer activity"/>
    <property type="evidence" value="ECO:0007669"/>
    <property type="project" value="InterPro"/>
</dbReference>
<keyword evidence="3 8" id="KW-0812">Transmembrane</keyword>
<keyword evidence="10" id="KW-1185">Reference proteome</keyword>
<keyword evidence="6" id="KW-0408">Iron</keyword>
<evidence type="ECO:0000256" key="6">
    <source>
        <dbReference type="ARBA" id="ARBA00023004"/>
    </source>
</evidence>
<feature type="transmembrane region" description="Helical" evidence="8">
    <location>
        <begin position="88"/>
        <end position="109"/>
    </location>
</feature>
<evidence type="ECO:0000313" key="10">
    <source>
        <dbReference type="Proteomes" id="UP000290900"/>
    </source>
</evidence>
<dbReference type="InterPro" id="IPR018495">
    <property type="entry name" value="Succ_DH_cyt_bsu_CS"/>
</dbReference>
<dbReference type="Proteomes" id="UP000290900">
    <property type="component" value="Unassembled WGS sequence"/>
</dbReference>
<evidence type="ECO:0000256" key="1">
    <source>
        <dbReference type="ARBA" id="ARBA00004141"/>
    </source>
</evidence>
<evidence type="ECO:0000313" key="9">
    <source>
        <dbReference type="EMBL" id="VEU24061.1"/>
    </source>
</evidence>
<keyword evidence="5 8" id="KW-1133">Transmembrane helix</keyword>
<keyword evidence="4" id="KW-0479">Metal-binding</keyword>
<name>A0A448YT26_BRENA</name>
<dbReference type="InterPro" id="IPR034804">
    <property type="entry name" value="SQR/QFR_C/D"/>
</dbReference>
<dbReference type="GO" id="GO:0046872">
    <property type="term" value="F:metal ion binding"/>
    <property type="evidence" value="ECO:0007669"/>
    <property type="project" value="UniProtKB-KW"/>
</dbReference>
<dbReference type="EMBL" id="CAACVR010000067">
    <property type="protein sequence ID" value="VEU24061.1"/>
    <property type="molecule type" value="Genomic_DNA"/>
</dbReference>
<dbReference type="PANTHER" id="PTHR10978">
    <property type="entry name" value="SUCCINATE DEHYDROGENASE CYTOCHROME B560 SUBUNIT"/>
    <property type="match status" value="1"/>
</dbReference>
<dbReference type="Gene3D" id="1.20.1300.10">
    <property type="entry name" value="Fumarate reductase/succinate dehydrogenase, transmembrane subunit"/>
    <property type="match status" value="1"/>
</dbReference>
<dbReference type="OrthoDB" id="588261at2759"/>
<evidence type="ECO:0000256" key="5">
    <source>
        <dbReference type="ARBA" id="ARBA00022989"/>
    </source>
</evidence>
<dbReference type="SUPFAM" id="SSF81343">
    <property type="entry name" value="Fumarate reductase respiratory complex transmembrane subunits"/>
    <property type="match status" value="1"/>
</dbReference>
<comment type="subcellular location">
    <subcellularLocation>
        <location evidence="1">Membrane</location>
        <topology evidence="1">Multi-pass membrane protein</topology>
    </subcellularLocation>
</comment>
<protein>
    <submittedName>
        <fullName evidence="9">DEKNAAC105168</fullName>
    </submittedName>
</protein>
<dbReference type="InterPro" id="IPR000701">
    <property type="entry name" value="SuccDH_FuR_B_TM-su"/>
</dbReference>
<dbReference type="InParanoid" id="A0A448YT26"/>
<dbReference type="STRING" id="13370.A0A448YT26"/>
<dbReference type="GO" id="GO:0031966">
    <property type="term" value="C:mitochondrial membrane"/>
    <property type="evidence" value="ECO:0007669"/>
    <property type="project" value="UniProtKB-ARBA"/>
</dbReference>
<reference evidence="9 10" key="1">
    <citation type="submission" date="2018-12" db="EMBL/GenBank/DDBJ databases">
        <authorList>
            <person name="Tiukova I."/>
            <person name="Dainat J."/>
        </authorList>
    </citation>
    <scope>NUCLEOTIDE SEQUENCE [LARGE SCALE GENOMIC DNA]</scope>
</reference>
<accession>A0A448YT26</accession>
<evidence type="ECO:0000256" key="8">
    <source>
        <dbReference type="SAM" id="Phobius"/>
    </source>
</evidence>
<dbReference type="NCBIfam" id="TIGR02970">
    <property type="entry name" value="succ_dehyd_cytB"/>
    <property type="match status" value="1"/>
</dbReference>
<gene>
    <name evidence="9" type="ORF">BRENAR_LOCUS4790</name>
</gene>
<organism evidence="9 10">
    <name type="scientific">Brettanomyces naardenensis</name>
    <name type="common">Yeast</name>
    <dbReference type="NCBI Taxonomy" id="13370"/>
    <lineage>
        <taxon>Eukaryota</taxon>
        <taxon>Fungi</taxon>
        <taxon>Dikarya</taxon>
        <taxon>Ascomycota</taxon>
        <taxon>Saccharomycotina</taxon>
        <taxon>Pichiomycetes</taxon>
        <taxon>Pichiales</taxon>
        <taxon>Pichiaceae</taxon>
        <taxon>Brettanomyces</taxon>
    </lineage>
</organism>
<evidence type="ECO:0000256" key="4">
    <source>
        <dbReference type="ARBA" id="ARBA00022723"/>
    </source>
</evidence>
<dbReference type="PANTHER" id="PTHR10978:SF5">
    <property type="entry name" value="SUCCINATE DEHYDROGENASE CYTOCHROME B560 SUBUNIT, MITOCHONDRIAL"/>
    <property type="match status" value="1"/>
</dbReference>
<keyword evidence="2" id="KW-0349">Heme</keyword>
<feature type="transmembrane region" description="Helical" evidence="8">
    <location>
        <begin position="163"/>
        <end position="183"/>
    </location>
</feature>